<reference evidence="4 5" key="2">
    <citation type="submission" date="2016-05" db="EMBL/GenBank/DDBJ databases">
        <authorList>
            <person name="Naeem Raeece"/>
        </authorList>
    </citation>
    <scope>NUCLEOTIDE SEQUENCE [LARGE SCALE GENOMIC DNA]</scope>
</reference>
<reference evidence="2" key="1">
    <citation type="submission" date="2016-05" db="EMBL/GenBank/DDBJ databases">
        <authorList>
            <person name="Lavstsen T."/>
            <person name="Jespersen J.S."/>
        </authorList>
    </citation>
    <scope>NUCLEOTIDE SEQUENCE [LARGE SCALE GENOMIC DNA]</scope>
</reference>
<proteinExistence type="predicted"/>
<sequence>MFCVRQIGNAVYYHFATPHEYSNNFFLELGTSKGQKNLSERQLRENANHGRRRKRSQFDRNAERPPVGVNFIRSLKSKEFCKLFRYVFTFYIS</sequence>
<feature type="region of interest" description="Disordered" evidence="1">
    <location>
        <begin position="37"/>
        <end position="61"/>
    </location>
</feature>
<dbReference type="EMBL" id="FLRE01000163">
    <property type="protein sequence ID" value="SBT42038.1"/>
    <property type="molecule type" value="Genomic_DNA"/>
</dbReference>
<keyword evidence="5" id="KW-1185">Reference proteome</keyword>
<name>A0A1A8ZCT3_PLAOA</name>
<dbReference type="Proteomes" id="UP000078550">
    <property type="component" value="Unassembled WGS sequence"/>
</dbReference>
<accession>A0A1A8ZCT3</accession>
<dbReference type="AlphaFoldDB" id="A0A1A8ZCT3"/>
<dbReference type="Proteomes" id="UP000078555">
    <property type="component" value="Unassembled WGS sequence"/>
</dbReference>
<feature type="compositionally biased region" description="Basic and acidic residues" evidence="1">
    <location>
        <begin position="38"/>
        <end position="48"/>
    </location>
</feature>
<dbReference type="EMBL" id="FLRD01000120">
    <property type="protein sequence ID" value="SBT41635.1"/>
    <property type="molecule type" value="Genomic_DNA"/>
</dbReference>
<evidence type="ECO:0000256" key="1">
    <source>
        <dbReference type="SAM" id="MobiDB-lite"/>
    </source>
</evidence>
<evidence type="ECO:0000313" key="5">
    <source>
        <dbReference type="Proteomes" id="UP000078555"/>
    </source>
</evidence>
<gene>
    <name evidence="2" type="ORF">POVWA1_044400</name>
    <name evidence="3" type="ORF">POVWA2_042990</name>
</gene>
<organism evidence="2 5">
    <name type="scientific">Plasmodium ovale wallikeri</name>
    <dbReference type="NCBI Taxonomy" id="864142"/>
    <lineage>
        <taxon>Eukaryota</taxon>
        <taxon>Sar</taxon>
        <taxon>Alveolata</taxon>
        <taxon>Apicomplexa</taxon>
        <taxon>Aconoidasida</taxon>
        <taxon>Haemosporida</taxon>
        <taxon>Plasmodiidae</taxon>
        <taxon>Plasmodium</taxon>
        <taxon>Plasmodium (Plasmodium)</taxon>
    </lineage>
</organism>
<evidence type="ECO:0000313" key="3">
    <source>
        <dbReference type="EMBL" id="SBT42038.1"/>
    </source>
</evidence>
<evidence type="ECO:0000313" key="4">
    <source>
        <dbReference type="Proteomes" id="UP000078550"/>
    </source>
</evidence>
<protein>
    <submittedName>
        <fullName evidence="2">Uncharacterized protein</fullName>
    </submittedName>
</protein>
<evidence type="ECO:0000313" key="2">
    <source>
        <dbReference type="EMBL" id="SBT41635.1"/>
    </source>
</evidence>